<dbReference type="PROSITE" id="PS00063">
    <property type="entry name" value="ALDOKETO_REDUCTASE_3"/>
    <property type="match status" value="1"/>
</dbReference>
<dbReference type="AlphaFoldDB" id="A0A8H3YJ62"/>
<organism evidence="5 6">
    <name type="scientific">Naganishia liquefaciens</name>
    <dbReference type="NCBI Taxonomy" id="104408"/>
    <lineage>
        <taxon>Eukaryota</taxon>
        <taxon>Fungi</taxon>
        <taxon>Dikarya</taxon>
        <taxon>Basidiomycota</taxon>
        <taxon>Agaricomycotina</taxon>
        <taxon>Tremellomycetes</taxon>
        <taxon>Filobasidiales</taxon>
        <taxon>Filobasidiaceae</taxon>
        <taxon>Naganishia</taxon>
    </lineage>
</organism>
<dbReference type="OrthoDB" id="416253at2759"/>
<dbReference type="SUPFAM" id="SSF51430">
    <property type="entry name" value="NAD(P)-linked oxidoreductase"/>
    <property type="match status" value="1"/>
</dbReference>
<evidence type="ECO:0000256" key="2">
    <source>
        <dbReference type="ARBA" id="ARBA00023002"/>
    </source>
</evidence>
<dbReference type="FunFam" id="3.20.20.100:FF:000015">
    <property type="entry name" value="Oxidoreductase, aldo/keto reductase family"/>
    <property type="match status" value="1"/>
</dbReference>
<evidence type="ECO:0000259" key="4">
    <source>
        <dbReference type="Pfam" id="PF00248"/>
    </source>
</evidence>
<feature type="domain" description="NADP-dependent oxidoreductase" evidence="4">
    <location>
        <begin position="109"/>
        <end position="362"/>
    </location>
</feature>
<feature type="region of interest" description="Disordered" evidence="3">
    <location>
        <begin position="50"/>
        <end position="76"/>
    </location>
</feature>
<keyword evidence="2" id="KW-0560">Oxidoreductase</keyword>
<name>A0A8H3YJ62_9TREE</name>
<evidence type="ECO:0000256" key="3">
    <source>
        <dbReference type="SAM" id="MobiDB-lite"/>
    </source>
</evidence>
<reference evidence="5" key="1">
    <citation type="submission" date="2020-07" db="EMBL/GenBank/DDBJ databases">
        <title>Draft Genome Sequence of a Deep-Sea Yeast, Naganishia (Cryptococcus) liquefaciens strain N6.</title>
        <authorList>
            <person name="Han Y.W."/>
            <person name="Kajitani R."/>
            <person name="Morimoto H."/>
            <person name="Parhat M."/>
            <person name="Tsubouchi H."/>
            <person name="Bakenova O."/>
            <person name="Ogata M."/>
            <person name="Argunhan B."/>
            <person name="Aoki R."/>
            <person name="Kajiwara S."/>
            <person name="Itoh T."/>
            <person name="Iwasaki H."/>
        </authorList>
    </citation>
    <scope>NUCLEOTIDE SEQUENCE</scope>
    <source>
        <strain evidence="5">N6</strain>
    </source>
</reference>
<evidence type="ECO:0000313" key="6">
    <source>
        <dbReference type="Proteomes" id="UP000620104"/>
    </source>
</evidence>
<dbReference type="Pfam" id="PF00248">
    <property type="entry name" value="Aldo_ket_red"/>
    <property type="match status" value="1"/>
</dbReference>
<dbReference type="Proteomes" id="UP000620104">
    <property type="component" value="Unassembled WGS sequence"/>
</dbReference>
<comment type="similarity">
    <text evidence="1">Belongs to the aldo/keto reductase family.</text>
</comment>
<evidence type="ECO:0000313" key="5">
    <source>
        <dbReference type="EMBL" id="GHJ89847.1"/>
    </source>
</evidence>
<dbReference type="CDD" id="cd19071">
    <property type="entry name" value="AKR_AKR1-5-like"/>
    <property type="match status" value="1"/>
</dbReference>
<dbReference type="PROSITE" id="PS00062">
    <property type="entry name" value="ALDOKETO_REDUCTASE_2"/>
    <property type="match status" value="1"/>
</dbReference>
<accession>A0A8H3YJ62</accession>
<dbReference type="InterPro" id="IPR018170">
    <property type="entry name" value="Aldo/ket_reductase_CS"/>
</dbReference>
<feature type="compositionally biased region" description="Basic and acidic residues" evidence="3">
    <location>
        <begin position="50"/>
        <end position="74"/>
    </location>
</feature>
<dbReference type="Gene3D" id="3.20.20.100">
    <property type="entry name" value="NADP-dependent oxidoreductase domain"/>
    <property type="match status" value="1"/>
</dbReference>
<dbReference type="InterPro" id="IPR020471">
    <property type="entry name" value="AKR"/>
</dbReference>
<dbReference type="PANTHER" id="PTHR43827">
    <property type="entry name" value="2,5-DIKETO-D-GLUCONIC ACID REDUCTASE"/>
    <property type="match status" value="1"/>
</dbReference>
<protein>
    <recommendedName>
        <fullName evidence="4">NADP-dependent oxidoreductase domain-containing protein</fullName>
    </recommendedName>
</protein>
<dbReference type="EMBL" id="BLZA01000049">
    <property type="protein sequence ID" value="GHJ89847.1"/>
    <property type="molecule type" value="Genomic_DNA"/>
</dbReference>
<evidence type="ECO:0000256" key="1">
    <source>
        <dbReference type="ARBA" id="ARBA00007905"/>
    </source>
</evidence>
<proteinExistence type="inferred from homology"/>
<dbReference type="InterPro" id="IPR023210">
    <property type="entry name" value="NADP_OxRdtase_dom"/>
</dbReference>
<dbReference type="PROSITE" id="PS00798">
    <property type="entry name" value="ALDOKETO_REDUCTASE_1"/>
    <property type="match status" value="1"/>
</dbReference>
<dbReference type="PANTHER" id="PTHR43827:SF13">
    <property type="entry name" value="ALDO_KETO REDUCTASE FAMILY PROTEIN"/>
    <property type="match status" value="1"/>
</dbReference>
<dbReference type="GO" id="GO:0016491">
    <property type="term" value="F:oxidoreductase activity"/>
    <property type="evidence" value="ECO:0007669"/>
    <property type="project" value="UniProtKB-KW"/>
</dbReference>
<gene>
    <name evidence="5" type="ORF">NliqN6_6249</name>
</gene>
<dbReference type="PRINTS" id="PR00069">
    <property type="entry name" value="ALDKETRDTASE"/>
</dbReference>
<sequence length="377" mass="41451">MPVYLPMRSEPCRTRRVTCVDDVTLGFRSTLPKALIPPTRMFHIRNETGAHLKDSSERSFPEDSNPDPKNKEEMPPPLAITDTILLSSGHSIPQLGFGCYRSPPDVTGASVTTALNAGYRHIDTAQVYKNEQEVGDAVRRFCNTPEGGGGGGGGGNKVGRREVWVTTKLRDAPGRLGKKRVGNVGDLVAESVRKVAGEGEEGYVDLFLIHSPFAGPEGRAVQWKALEALKREGKVRALGVSNFGVRHLEELAGYAEEPITVNQIEVHPWCQQKEIVEYCRQHGIAIQAYSPLAQGTRRHDPVLTAIAQELDRTWAQVLIRWSLQHGFIPLPKSDTPERIASNAQVYDFALSSAQMGRLDGLDEREAGRVCWNPTGCP</sequence>
<comment type="caution">
    <text evidence="5">The sequence shown here is derived from an EMBL/GenBank/DDBJ whole genome shotgun (WGS) entry which is preliminary data.</text>
</comment>
<keyword evidence="6" id="KW-1185">Reference proteome</keyword>
<dbReference type="InterPro" id="IPR036812">
    <property type="entry name" value="NAD(P)_OxRdtase_dom_sf"/>
</dbReference>